<dbReference type="AlphaFoldDB" id="C6PVR4"/>
<feature type="chain" id="PRO_5009951124" evidence="3">
    <location>
        <begin position="29"/>
        <end position="511"/>
    </location>
</feature>
<feature type="domain" description="Bacterial Ig-like" evidence="4">
    <location>
        <begin position="196"/>
        <end position="252"/>
    </location>
</feature>
<evidence type="ECO:0000259" key="4">
    <source>
        <dbReference type="Pfam" id="PF07532"/>
    </source>
</evidence>
<dbReference type="RefSeq" id="WP_007061766.1">
    <property type="nucleotide sequence ID" value="NZ_ACVI01000047.1"/>
</dbReference>
<accession>C6PVR4</accession>
<name>C6PVR4_9CLOT</name>
<sequence length="511" mass="57268">MIKTSKKLLIFAGIVIAYQLNSHNIALASNVPPASKTQTISTNDKNTNKSQEDAPKVSTAQDTSKTLLQKNVSDSSNVENTFAFSTSNVDNISNVPLDKIWSIQFNQPINLSSAKSSIKIIDKKNNTEVPLNISLTKNNLCITISTISQYNSDNYYSLNIDKTLMSTSSKYLNTSFSMNFKTVSKAASIDKINSVDNMDVSINQSDSYKLPDTVTAVMSSGDKKQVKIIWDKPFDSSSIPGNYIFQGTIDGYSKKVILSLLVNAPNKNNLSSISTTSAWIWQLQDLVNKYGSIDNLISKLKSLGINNVCIKYHEGSSPTGGGMNFRDDFLKYENNFKQAGFKVGTWGFNHFTNVEAEANIIVDAINHSDYYVLDVEDAVIGKTSESEQVCSILRSKCPNAIIGYTSYPIASYHQDIPYSVFNKYCDFSAPQCYWGEMKWPIKKCMDLMIKDYKNYKLDKPIYPLIQTYDVYYSDYADYAAYKFKCSGLWSFDELDARCLDFLKCEGSKLNN</sequence>
<proteinExistence type="predicted"/>
<keyword evidence="1 3" id="KW-0732">Signal</keyword>
<dbReference type="KEGG" id="cck:Ccar_07230"/>
<dbReference type="InterPro" id="IPR017853">
    <property type="entry name" value="GH"/>
</dbReference>
<feature type="compositionally biased region" description="Polar residues" evidence="2">
    <location>
        <begin position="35"/>
        <end position="45"/>
    </location>
</feature>
<evidence type="ECO:0000256" key="1">
    <source>
        <dbReference type="ARBA" id="ARBA00022729"/>
    </source>
</evidence>
<dbReference type="Proteomes" id="UP000004198">
    <property type="component" value="Unassembled WGS sequence"/>
</dbReference>
<feature type="signal peptide" evidence="3">
    <location>
        <begin position="1"/>
        <end position="28"/>
    </location>
</feature>
<evidence type="ECO:0000256" key="3">
    <source>
        <dbReference type="SAM" id="SignalP"/>
    </source>
</evidence>
<dbReference type="InterPro" id="IPR011081">
    <property type="entry name" value="Big_4"/>
</dbReference>
<evidence type="ECO:0000256" key="2">
    <source>
        <dbReference type="SAM" id="MobiDB-lite"/>
    </source>
</evidence>
<dbReference type="EMBL" id="ACVI01000047">
    <property type="protein sequence ID" value="EET86688.1"/>
    <property type="molecule type" value="Genomic_DNA"/>
</dbReference>
<gene>
    <name evidence="6" type="ORF">CcarbDRAFT_2881</name>
</gene>
<dbReference type="Pfam" id="PF07532">
    <property type="entry name" value="Big_4"/>
    <property type="match status" value="1"/>
</dbReference>
<protein>
    <submittedName>
        <fullName evidence="6">Ig domain protein</fullName>
    </submittedName>
</protein>
<feature type="domain" description="SbsA Ig-like" evidence="5">
    <location>
        <begin position="85"/>
        <end position="182"/>
    </location>
</feature>
<comment type="caution">
    <text evidence="6">The sequence shown here is derived from an EMBL/GenBank/DDBJ whole genome shotgun (WGS) entry which is preliminary data.</text>
</comment>
<dbReference type="SUPFAM" id="SSF51445">
    <property type="entry name" value="(Trans)glycosidases"/>
    <property type="match status" value="1"/>
</dbReference>
<evidence type="ECO:0000259" key="5">
    <source>
        <dbReference type="Pfam" id="PF13205"/>
    </source>
</evidence>
<reference evidence="6 7" key="1">
    <citation type="submission" date="2009-06" db="EMBL/GenBank/DDBJ databases">
        <title>The draft genome of Clostridium carboxidivorans P7.</title>
        <authorList>
            <consortium name="US DOE Joint Genome Institute (JGI-PGF)"/>
            <person name="Lucas S."/>
            <person name="Copeland A."/>
            <person name="Lapidus A."/>
            <person name="Glavina del Rio T."/>
            <person name="Tice H."/>
            <person name="Bruce D."/>
            <person name="Goodwin L."/>
            <person name="Pitluck S."/>
            <person name="Larimer F."/>
            <person name="Land M.L."/>
            <person name="Hauser L."/>
            <person name="Hemme C.L."/>
        </authorList>
    </citation>
    <scope>NUCLEOTIDE SEQUENCE [LARGE SCALE GENOMIC DNA]</scope>
    <source>
        <strain evidence="6 7">P7</strain>
    </source>
</reference>
<evidence type="ECO:0000313" key="6">
    <source>
        <dbReference type="EMBL" id="EET86688.1"/>
    </source>
</evidence>
<dbReference type="InterPro" id="IPR032812">
    <property type="entry name" value="SbsA_Ig"/>
</dbReference>
<dbReference type="Pfam" id="PF13205">
    <property type="entry name" value="Big_5"/>
    <property type="match status" value="1"/>
</dbReference>
<evidence type="ECO:0000313" key="7">
    <source>
        <dbReference type="Proteomes" id="UP000004198"/>
    </source>
</evidence>
<dbReference type="eggNOG" id="COG3409">
    <property type="taxonomic scope" value="Bacteria"/>
</dbReference>
<feature type="compositionally biased region" description="Basic and acidic residues" evidence="2">
    <location>
        <begin position="46"/>
        <end position="55"/>
    </location>
</feature>
<feature type="region of interest" description="Disordered" evidence="2">
    <location>
        <begin position="32"/>
        <end position="63"/>
    </location>
</feature>
<dbReference type="PATRIC" id="fig|536227.13.peg.1519"/>
<dbReference type="OrthoDB" id="1877836at2"/>
<keyword evidence="7" id="KW-1185">Reference proteome</keyword>
<organism evidence="6 7">
    <name type="scientific">Clostridium carboxidivorans P7</name>
    <dbReference type="NCBI Taxonomy" id="536227"/>
    <lineage>
        <taxon>Bacteria</taxon>
        <taxon>Bacillati</taxon>
        <taxon>Bacillota</taxon>
        <taxon>Clostridia</taxon>
        <taxon>Eubacteriales</taxon>
        <taxon>Clostridiaceae</taxon>
        <taxon>Clostridium</taxon>
    </lineage>
</organism>